<proteinExistence type="predicted"/>
<protein>
    <submittedName>
        <fullName evidence="1">Uncharacterized protein</fullName>
    </submittedName>
</protein>
<dbReference type="AlphaFoldDB" id="A0A451BM38"/>
<accession>A0A451BM38</accession>
<sequence length="165" mass="18894">MVDGKPHRVTRCVRNDKTLVIPKRSEGSYAFGVPTRHKNFIRRWEVFSSSNARPRDWIRRQRRRKALHPVSAEPPESCSPLSVTLYKAPRSSASSALQSRLIRNCLVRQDAEILIGLFHSLVLRHEYAHQCLGGIDPIIGRCRPRPAEFTHGARDTRRAHIHHGP</sequence>
<evidence type="ECO:0000313" key="1">
    <source>
        <dbReference type="EMBL" id="VFK79324.1"/>
    </source>
</evidence>
<dbReference type="EMBL" id="CAADHB010000045">
    <property type="protein sequence ID" value="VFK79324.1"/>
    <property type="molecule type" value="Genomic_DNA"/>
</dbReference>
<gene>
    <name evidence="1" type="ORF">BECKSD772D_GA0070982_10457</name>
</gene>
<name>A0A451BM38_9GAMM</name>
<reference evidence="1" key="1">
    <citation type="submission" date="2019-02" db="EMBL/GenBank/DDBJ databases">
        <authorList>
            <person name="Gruber-Vodicka R. H."/>
            <person name="Seah K. B. B."/>
        </authorList>
    </citation>
    <scope>NUCLEOTIDE SEQUENCE</scope>
    <source>
        <strain evidence="1">BECK_S127</strain>
    </source>
</reference>
<organism evidence="1">
    <name type="scientific">Candidatus Kentrum sp. SD</name>
    <dbReference type="NCBI Taxonomy" id="2126332"/>
    <lineage>
        <taxon>Bacteria</taxon>
        <taxon>Pseudomonadati</taxon>
        <taxon>Pseudomonadota</taxon>
        <taxon>Gammaproteobacteria</taxon>
        <taxon>Candidatus Kentrum</taxon>
    </lineage>
</organism>